<dbReference type="GO" id="GO:0016787">
    <property type="term" value="F:hydrolase activity"/>
    <property type="evidence" value="ECO:0007669"/>
    <property type="project" value="UniProtKB-KW"/>
</dbReference>
<dbReference type="PANTHER" id="PTHR43674:SF2">
    <property type="entry name" value="BETA-UREIDOPROPIONASE"/>
    <property type="match status" value="1"/>
</dbReference>
<evidence type="ECO:0000256" key="1">
    <source>
        <dbReference type="ARBA" id="ARBA00022801"/>
    </source>
</evidence>
<dbReference type="SUPFAM" id="SSF56317">
    <property type="entry name" value="Carbon-nitrogen hydrolase"/>
    <property type="match status" value="1"/>
</dbReference>
<keyword evidence="1 3" id="KW-0378">Hydrolase</keyword>
<dbReference type="Proteomes" id="UP001595969">
    <property type="component" value="Unassembled WGS sequence"/>
</dbReference>
<evidence type="ECO:0000259" key="2">
    <source>
        <dbReference type="Pfam" id="PF00795"/>
    </source>
</evidence>
<comment type="caution">
    <text evidence="3">The sequence shown here is derived from an EMBL/GenBank/DDBJ whole genome shotgun (WGS) entry which is preliminary data.</text>
</comment>
<sequence length="293" mass="34307">MRVFALELDNTIKGLRERKQYIESLLVKVPAPDLVLLPELAMCRYLPNQNIWRYADQTSKETATWAMEMADKYNTYLGIGYVDYENGEYYNRYMLVDRKEVYGIVTKNEGEAAIFKRGRTSSPIIKTPFGNVAIAICYDAWRKSFYEEIENQALALIVFPHGRSFNPKKKLEEKKANDYLANQYVHCFGVPVIYVNSFGPLELMPGIMGRFMKWLNFTMNGHTKIYTNQGRKISLNKKEIIGCELNLSEQKRRHELFFYGKNLMKGNFLFRHTILKLDILLGVRKYQKNKNKK</sequence>
<evidence type="ECO:0000313" key="3">
    <source>
        <dbReference type="EMBL" id="MFC4719683.1"/>
    </source>
</evidence>
<dbReference type="CDD" id="cd07197">
    <property type="entry name" value="nitrilase"/>
    <property type="match status" value="1"/>
</dbReference>
<dbReference type="InterPro" id="IPR050345">
    <property type="entry name" value="Aliph_Amidase/BUP"/>
</dbReference>
<accession>A0ABV9MYP6</accession>
<proteinExistence type="predicted"/>
<reference evidence="4" key="1">
    <citation type="journal article" date="2019" name="Int. J. Syst. Evol. Microbiol.">
        <title>The Global Catalogue of Microorganisms (GCM) 10K type strain sequencing project: providing services to taxonomists for standard genome sequencing and annotation.</title>
        <authorList>
            <consortium name="The Broad Institute Genomics Platform"/>
            <consortium name="The Broad Institute Genome Sequencing Center for Infectious Disease"/>
            <person name="Wu L."/>
            <person name="Ma J."/>
        </authorList>
    </citation>
    <scope>NUCLEOTIDE SEQUENCE [LARGE SCALE GENOMIC DNA]</scope>
    <source>
        <strain evidence="4">CGMCC 1.19032</strain>
    </source>
</reference>
<dbReference type="EMBL" id="JBHSGS010000044">
    <property type="protein sequence ID" value="MFC4719683.1"/>
    <property type="molecule type" value="Genomic_DNA"/>
</dbReference>
<dbReference type="PANTHER" id="PTHR43674">
    <property type="entry name" value="NITRILASE C965.09-RELATED"/>
    <property type="match status" value="1"/>
</dbReference>
<organism evidence="3 4">
    <name type="scientific">Enterococcus lemanii</name>
    <dbReference type="NCBI Taxonomy" id="1159752"/>
    <lineage>
        <taxon>Bacteria</taxon>
        <taxon>Bacillati</taxon>
        <taxon>Bacillota</taxon>
        <taxon>Bacilli</taxon>
        <taxon>Lactobacillales</taxon>
        <taxon>Enterococcaceae</taxon>
        <taxon>Enterococcus</taxon>
    </lineage>
</organism>
<dbReference type="Gene3D" id="3.60.110.10">
    <property type="entry name" value="Carbon-nitrogen hydrolase"/>
    <property type="match status" value="1"/>
</dbReference>
<feature type="domain" description="CN hydrolase" evidence="2">
    <location>
        <begin position="28"/>
        <end position="236"/>
    </location>
</feature>
<dbReference type="InterPro" id="IPR003010">
    <property type="entry name" value="C-N_Hydrolase"/>
</dbReference>
<evidence type="ECO:0000313" key="4">
    <source>
        <dbReference type="Proteomes" id="UP001595969"/>
    </source>
</evidence>
<dbReference type="InterPro" id="IPR036526">
    <property type="entry name" value="C-N_Hydrolase_sf"/>
</dbReference>
<name>A0ABV9MYP6_9ENTE</name>
<keyword evidence="4" id="KW-1185">Reference proteome</keyword>
<gene>
    <name evidence="3" type="ORF">ACFO5I_08040</name>
</gene>
<protein>
    <submittedName>
        <fullName evidence="3">Carbon-nitrogen hydrolase family protein</fullName>
    </submittedName>
</protein>
<dbReference type="RefSeq" id="WP_204654869.1">
    <property type="nucleotide sequence ID" value="NZ_JAFBFD010000042.1"/>
</dbReference>
<dbReference type="Pfam" id="PF00795">
    <property type="entry name" value="CN_hydrolase"/>
    <property type="match status" value="1"/>
</dbReference>